<evidence type="ECO:0000256" key="1">
    <source>
        <dbReference type="ARBA" id="ARBA00022723"/>
    </source>
</evidence>
<evidence type="ECO:0000313" key="4">
    <source>
        <dbReference type="Proteomes" id="UP000034231"/>
    </source>
</evidence>
<dbReference type="Pfam" id="PF00834">
    <property type="entry name" value="Ribul_P_3_epim"/>
    <property type="match status" value="1"/>
</dbReference>
<evidence type="ECO:0000256" key="2">
    <source>
        <dbReference type="ARBA" id="ARBA00023235"/>
    </source>
</evidence>
<dbReference type="PANTHER" id="PTHR11749">
    <property type="entry name" value="RIBULOSE-5-PHOSPHATE-3-EPIMERASE"/>
    <property type="match status" value="1"/>
</dbReference>
<reference evidence="3 4" key="1">
    <citation type="journal article" date="2015" name="Nature">
        <title>rRNA introns, odd ribosomes, and small enigmatic genomes across a large radiation of phyla.</title>
        <authorList>
            <person name="Brown C.T."/>
            <person name="Hug L.A."/>
            <person name="Thomas B.C."/>
            <person name="Sharon I."/>
            <person name="Castelle C.J."/>
            <person name="Singh A."/>
            <person name="Wilkins M.J."/>
            <person name="Williams K.H."/>
            <person name="Banfield J.F."/>
        </authorList>
    </citation>
    <scope>NUCLEOTIDE SEQUENCE [LARGE SCALE GENOMIC DNA]</scope>
</reference>
<dbReference type="InterPro" id="IPR013785">
    <property type="entry name" value="Aldolase_TIM"/>
</dbReference>
<keyword evidence="1" id="KW-0479">Metal-binding</keyword>
<evidence type="ECO:0000313" key="3">
    <source>
        <dbReference type="EMBL" id="KKQ49900.1"/>
    </source>
</evidence>
<dbReference type="GO" id="GO:0046872">
    <property type="term" value="F:metal ion binding"/>
    <property type="evidence" value="ECO:0007669"/>
    <property type="project" value="UniProtKB-KW"/>
</dbReference>
<dbReference type="InterPro" id="IPR000056">
    <property type="entry name" value="Ribul_P_3_epim-like"/>
</dbReference>
<organism evidence="3 4">
    <name type="scientific">Candidatus Shapirobacteria bacterium GW2011_GWE1_38_10</name>
    <dbReference type="NCBI Taxonomy" id="1618488"/>
    <lineage>
        <taxon>Bacteria</taxon>
        <taxon>Candidatus Shapironibacteriota</taxon>
    </lineage>
</organism>
<dbReference type="AlphaFoldDB" id="A0A0G0IFW8"/>
<comment type="caution">
    <text evidence="3">The sequence shown here is derived from an EMBL/GenBank/DDBJ whole genome shotgun (WGS) entry which is preliminary data.</text>
</comment>
<dbReference type="GO" id="GO:0016857">
    <property type="term" value="F:racemase and epimerase activity, acting on carbohydrates and derivatives"/>
    <property type="evidence" value="ECO:0007669"/>
    <property type="project" value="InterPro"/>
</dbReference>
<sequence>MEIIPTILEKDLTLAENRFSQVKNLSSWVQIDVTDNVFVPGKSIELELFSKFGQTYSTLFDIHLMVKEPINWIKKCLFIDASRIYGQVEMMSDRELFVTEAKNSGLEVGLAFNIDTPIDNIPSECDLILLMGRPAGFGNYPLDERIYQRIVEAKKFGKKIALDGGVTPDNFQKLKDSGLDIIYLGQYFLNLINEKKDL</sequence>
<protein>
    <submittedName>
        <fullName evidence="3">Ribulose-phosphate 3-epimerase</fullName>
    </submittedName>
</protein>
<dbReference type="GO" id="GO:0005975">
    <property type="term" value="P:carbohydrate metabolic process"/>
    <property type="evidence" value="ECO:0007669"/>
    <property type="project" value="InterPro"/>
</dbReference>
<dbReference type="Gene3D" id="3.20.20.70">
    <property type="entry name" value="Aldolase class I"/>
    <property type="match status" value="1"/>
</dbReference>
<dbReference type="InterPro" id="IPR011060">
    <property type="entry name" value="RibuloseP-bd_barrel"/>
</dbReference>
<dbReference type="EMBL" id="LBTX01000010">
    <property type="protein sequence ID" value="KKQ49900.1"/>
    <property type="molecule type" value="Genomic_DNA"/>
</dbReference>
<accession>A0A0G0IFW8</accession>
<proteinExistence type="predicted"/>
<gene>
    <name evidence="3" type="ORF">US68_C0010G0034</name>
</gene>
<dbReference type="SUPFAM" id="SSF51366">
    <property type="entry name" value="Ribulose-phoshate binding barrel"/>
    <property type="match status" value="1"/>
</dbReference>
<name>A0A0G0IFW8_9BACT</name>
<dbReference type="Proteomes" id="UP000034231">
    <property type="component" value="Unassembled WGS sequence"/>
</dbReference>
<keyword evidence="2" id="KW-0413">Isomerase</keyword>